<dbReference type="PANTHER" id="PTHR32120:SF11">
    <property type="entry name" value="SMALL RIBOSOMAL SUBUNIT BIOGENESIS GTPASE RSGA 1, MITOCHONDRIAL-RELATED"/>
    <property type="match status" value="1"/>
</dbReference>
<keyword evidence="6 10" id="KW-0378">Hydrolase</keyword>
<keyword evidence="16" id="KW-1185">Reference proteome</keyword>
<evidence type="ECO:0000256" key="8">
    <source>
        <dbReference type="ARBA" id="ARBA00022884"/>
    </source>
</evidence>
<evidence type="ECO:0000313" key="15">
    <source>
        <dbReference type="EMBL" id="MXV51050.1"/>
    </source>
</evidence>
<accession>A0A7K1Y9F3</accession>
<dbReference type="InterPro" id="IPR004881">
    <property type="entry name" value="Ribosome_biogen_GTPase_RsgA"/>
</dbReference>
<feature type="binding site" evidence="10">
    <location>
        <position position="270"/>
    </location>
    <ligand>
        <name>Zn(2+)</name>
        <dbReference type="ChEBI" id="CHEBI:29105"/>
    </ligand>
</feature>
<keyword evidence="3 10" id="KW-0479">Metal-binding</keyword>
<dbReference type="InterPro" id="IPR027417">
    <property type="entry name" value="P-loop_NTPase"/>
</dbReference>
<dbReference type="CDD" id="cd04466">
    <property type="entry name" value="S1_YloQ_GTPase"/>
    <property type="match status" value="1"/>
</dbReference>
<comment type="function">
    <text evidence="10">One of several proteins that assist in the late maturation steps of the functional core of the 30S ribosomal subunit. Helps release RbfA from mature subunits. May play a role in the assembly of ribosomal proteins into the subunit. Circularly permuted GTPase that catalyzes slow GTP hydrolysis, GTPase activity is stimulated by the 30S ribosomal subunit.</text>
</comment>
<feature type="domain" description="S1-like" evidence="12">
    <location>
        <begin position="13"/>
        <end position="75"/>
    </location>
</feature>
<keyword evidence="8 10" id="KW-0694">RNA-binding</keyword>
<evidence type="ECO:0000256" key="1">
    <source>
        <dbReference type="ARBA" id="ARBA00022490"/>
    </source>
</evidence>
<keyword evidence="1 10" id="KW-0963">Cytoplasm</keyword>
<evidence type="ECO:0000259" key="14">
    <source>
        <dbReference type="PROSITE" id="PS51721"/>
    </source>
</evidence>
<feature type="domain" description="CP-type G" evidence="14">
    <location>
        <begin position="78"/>
        <end position="239"/>
    </location>
</feature>
<keyword evidence="9 10" id="KW-0342">GTP-binding</keyword>
<dbReference type="EMBL" id="WVHT01000003">
    <property type="protein sequence ID" value="MXV51050.1"/>
    <property type="molecule type" value="Genomic_DNA"/>
</dbReference>
<dbReference type="Proteomes" id="UP000466586">
    <property type="component" value="Unassembled WGS sequence"/>
</dbReference>
<dbReference type="EC" id="3.6.1.-" evidence="10"/>
<evidence type="ECO:0000259" key="13">
    <source>
        <dbReference type="PROSITE" id="PS50936"/>
    </source>
</evidence>
<dbReference type="PROSITE" id="PS51721">
    <property type="entry name" value="G_CP"/>
    <property type="match status" value="1"/>
</dbReference>
<dbReference type="NCBIfam" id="TIGR00157">
    <property type="entry name" value="ribosome small subunit-dependent GTPase A"/>
    <property type="match status" value="1"/>
</dbReference>
<dbReference type="Gene3D" id="3.40.50.300">
    <property type="entry name" value="P-loop containing nucleotide triphosphate hydrolases"/>
    <property type="match status" value="1"/>
</dbReference>
<evidence type="ECO:0000256" key="7">
    <source>
        <dbReference type="ARBA" id="ARBA00022833"/>
    </source>
</evidence>
<dbReference type="InterPro" id="IPR010914">
    <property type="entry name" value="RsgA_GTPase_dom"/>
</dbReference>
<dbReference type="PANTHER" id="PTHR32120">
    <property type="entry name" value="SMALL RIBOSOMAL SUBUNIT BIOGENESIS GTPASE RSGA"/>
    <property type="match status" value="1"/>
</dbReference>
<dbReference type="GO" id="GO:0003743">
    <property type="term" value="F:translation initiation factor activity"/>
    <property type="evidence" value="ECO:0007669"/>
    <property type="project" value="UniProtKB-UniRule"/>
</dbReference>
<gene>
    <name evidence="10 15" type="primary">rsgA</name>
    <name evidence="15" type="ORF">GS399_08720</name>
</gene>
<dbReference type="HAMAP" id="MF_01820">
    <property type="entry name" value="GTPase_RsgA"/>
    <property type="match status" value="1"/>
</dbReference>
<feature type="binding site" evidence="10">
    <location>
        <begin position="127"/>
        <end position="130"/>
    </location>
    <ligand>
        <name>GTP</name>
        <dbReference type="ChEBI" id="CHEBI:37565"/>
    </ligand>
</feature>
<evidence type="ECO:0000256" key="2">
    <source>
        <dbReference type="ARBA" id="ARBA00022517"/>
    </source>
</evidence>
<evidence type="ECO:0000259" key="12">
    <source>
        <dbReference type="PROSITE" id="PS50832"/>
    </source>
</evidence>
<feature type="binding site" evidence="10">
    <location>
        <position position="268"/>
    </location>
    <ligand>
        <name>Zn(2+)</name>
        <dbReference type="ChEBI" id="CHEBI:29105"/>
    </ligand>
</feature>
<protein>
    <recommendedName>
        <fullName evidence="10">Small ribosomal subunit biogenesis GTPase RsgA</fullName>
        <ecNumber evidence="10">3.6.1.-</ecNumber>
    </recommendedName>
</protein>
<dbReference type="SUPFAM" id="SSF50249">
    <property type="entry name" value="Nucleic acid-binding proteins"/>
    <property type="match status" value="1"/>
</dbReference>
<comment type="cofactor">
    <cofactor evidence="10">
        <name>Zn(2+)</name>
        <dbReference type="ChEBI" id="CHEBI:29105"/>
    </cofactor>
    <text evidence="10">Binds 1 zinc ion per subunit.</text>
</comment>
<evidence type="ECO:0000256" key="10">
    <source>
        <dbReference type="HAMAP-Rule" id="MF_01820"/>
    </source>
</evidence>
<proteinExistence type="inferred from homology"/>
<comment type="subunit">
    <text evidence="10">Monomer. Associates with 30S ribosomal subunit, binds 16S rRNA.</text>
</comment>
<dbReference type="SUPFAM" id="SSF52540">
    <property type="entry name" value="P-loop containing nucleoside triphosphate hydrolases"/>
    <property type="match status" value="1"/>
</dbReference>
<dbReference type="GO" id="GO:0005737">
    <property type="term" value="C:cytoplasm"/>
    <property type="evidence" value="ECO:0007669"/>
    <property type="project" value="UniProtKB-SubCell"/>
</dbReference>
<feature type="binding site" evidence="10">
    <location>
        <begin position="181"/>
        <end position="189"/>
    </location>
    <ligand>
        <name>GTP</name>
        <dbReference type="ChEBI" id="CHEBI:37565"/>
    </ligand>
</feature>
<evidence type="ECO:0000256" key="3">
    <source>
        <dbReference type="ARBA" id="ARBA00022723"/>
    </source>
</evidence>
<evidence type="ECO:0000256" key="11">
    <source>
        <dbReference type="PROSITE-ProRule" id="PRU00181"/>
    </source>
</evidence>
<comment type="similarity">
    <text evidence="10">Belongs to the TRAFAC class YlqF/YawG GTPase family. RsgA subfamily.</text>
</comment>
<dbReference type="GO" id="GO:0042274">
    <property type="term" value="P:ribosomal small subunit biogenesis"/>
    <property type="evidence" value="ECO:0007669"/>
    <property type="project" value="UniProtKB-UniRule"/>
</dbReference>
<keyword evidence="2 10" id="KW-0690">Ribosome biogenesis</keyword>
<keyword evidence="4 10" id="KW-0699">rRNA-binding</keyword>
<evidence type="ECO:0000256" key="6">
    <source>
        <dbReference type="ARBA" id="ARBA00022801"/>
    </source>
</evidence>
<dbReference type="GO" id="GO:0003924">
    <property type="term" value="F:GTPase activity"/>
    <property type="evidence" value="ECO:0007669"/>
    <property type="project" value="UniProtKB-UniRule"/>
</dbReference>
<evidence type="ECO:0000256" key="5">
    <source>
        <dbReference type="ARBA" id="ARBA00022741"/>
    </source>
</evidence>
<feature type="binding site" evidence="10">
    <location>
        <position position="263"/>
    </location>
    <ligand>
        <name>Zn(2+)</name>
        <dbReference type="ChEBI" id="CHEBI:29105"/>
    </ligand>
</feature>
<name>A0A7K1Y9F3_9SPHI</name>
<dbReference type="Pfam" id="PF03193">
    <property type="entry name" value="RsgA_GTPase"/>
    <property type="match status" value="1"/>
</dbReference>
<dbReference type="InterPro" id="IPR006196">
    <property type="entry name" value="RNA-binding_domain_S1_IF1"/>
</dbReference>
<evidence type="ECO:0000256" key="4">
    <source>
        <dbReference type="ARBA" id="ARBA00022730"/>
    </source>
</evidence>
<dbReference type="GO" id="GO:0046872">
    <property type="term" value="F:metal ion binding"/>
    <property type="evidence" value="ECO:0007669"/>
    <property type="project" value="UniProtKB-KW"/>
</dbReference>
<dbReference type="RefSeq" id="WP_160844222.1">
    <property type="nucleotide sequence ID" value="NZ_WVHT01000003.1"/>
</dbReference>
<evidence type="ECO:0000256" key="9">
    <source>
        <dbReference type="ARBA" id="ARBA00023134"/>
    </source>
</evidence>
<dbReference type="Gene3D" id="2.40.50.140">
    <property type="entry name" value="Nucleic acid-binding proteins"/>
    <property type="match status" value="1"/>
</dbReference>
<dbReference type="Pfam" id="PF16745">
    <property type="entry name" value="RsgA_N"/>
    <property type="match status" value="1"/>
</dbReference>
<dbReference type="InterPro" id="IPR012340">
    <property type="entry name" value="NA-bd_OB-fold"/>
</dbReference>
<organism evidence="15 16">
    <name type="scientific">Hufsiella arboris</name>
    <dbReference type="NCBI Taxonomy" id="2695275"/>
    <lineage>
        <taxon>Bacteria</taxon>
        <taxon>Pseudomonadati</taxon>
        <taxon>Bacteroidota</taxon>
        <taxon>Sphingobacteriia</taxon>
        <taxon>Sphingobacteriales</taxon>
        <taxon>Sphingobacteriaceae</taxon>
        <taxon>Hufsiella</taxon>
    </lineage>
</organism>
<sequence length="306" mass="34282">MQGLVTKSTGSWYQVQTSDGDVVDCRIKGKFRIKGLTTTNPVAVGDIVDFELEPEQKTGLIVKLHDRKNYIIRKSINLSKQAQVIAANLDQAFLVVTLASPRTSLGFIDRFLVTAEAYDIPAALIFNKLDLFSDEGLEILADYKAIYEDIGYPCFEVSALQNHNIGQVKDALKDKVTLFSGHSGVGKSSLINRILPELELRTGDISDWSDKGMHTTTFAEMFELPFGGFLIDTPGIRELGIIDIEKQELSHFFPEMRERLNDCKFYNCRHINEPGCAVLEAVENGEIDESRYSSYLSIYHGQDTRA</sequence>
<dbReference type="PROSITE" id="PS50832">
    <property type="entry name" value="S1_IF1_TYPE"/>
    <property type="match status" value="1"/>
</dbReference>
<dbReference type="InterPro" id="IPR030378">
    <property type="entry name" value="G_CP_dom"/>
</dbReference>
<dbReference type="AlphaFoldDB" id="A0A7K1Y9F3"/>
<keyword evidence="7 10" id="KW-0862">Zinc</keyword>
<reference evidence="15 16" key="1">
    <citation type="submission" date="2019-11" db="EMBL/GenBank/DDBJ databases">
        <title>Pedobacter sp. HMF7647 Genome sequencing and assembly.</title>
        <authorList>
            <person name="Kang H."/>
            <person name="Kim H."/>
            <person name="Joh K."/>
        </authorList>
    </citation>
    <scope>NUCLEOTIDE SEQUENCE [LARGE SCALE GENOMIC DNA]</scope>
    <source>
        <strain evidence="15 16">HMF7647</strain>
    </source>
</reference>
<keyword evidence="11" id="KW-0396">Initiation factor</keyword>
<comment type="caution">
    <text evidence="15">The sequence shown here is derived from an EMBL/GenBank/DDBJ whole genome shotgun (WGS) entry which is preliminary data.</text>
</comment>
<dbReference type="GO" id="GO:0005525">
    <property type="term" value="F:GTP binding"/>
    <property type="evidence" value="ECO:0007669"/>
    <property type="project" value="UniProtKB-UniRule"/>
</dbReference>
<keyword evidence="5 10" id="KW-0547">Nucleotide-binding</keyword>
<dbReference type="InterPro" id="IPR031944">
    <property type="entry name" value="RsgA_N"/>
</dbReference>
<dbReference type="Gene3D" id="1.10.40.50">
    <property type="entry name" value="Probable gtpase engc, domain 3"/>
    <property type="match status" value="1"/>
</dbReference>
<dbReference type="CDD" id="cd01854">
    <property type="entry name" value="YjeQ_EngC"/>
    <property type="match status" value="1"/>
</dbReference>
<feature type="binding site" evidence="10">
    <location>
        <position position="276"/>
    </location>
    <ligand>
        <name>Zn(2+)</name>
        <dbReference type="ChEBI" id="CHEBI:29105"/>
    </ligand>
</feature>
<dbReference type="GO" id="GO:0019843">
    <property type="term" value="F:rRNA binding"/>
    <property type="evidence" value="ECO:0007669"/>
    <property type="project" value="UniProtKB-KW"/>
</dbReference>
<dbReference type="PROSITE" id="PS50936">
    <property type="entry name" value="ENGC_GTPASE"/>
    <property type="match status" value="1"/>
</dbReference>
<comment type="subcellular location">
    <subcellularLocation>
        <location evidence="10">Cytoplasm</location>
    </subcellularLocation>
</comment>
<evidence type="ECO:0000313" key="16">
    <source>
        <dbReference type="Proteomes" id="UP000466586"/>
    </source>
</evidence>
<keyword evidence="11" id="KW-0648">Protein biosynthesis</keyword>
<feature type="domain" description="EngC GTPase" evidence="13">
    <location>
        <begin position="87"/>
        <end position="237"/>
    </location>
</feature>